<evidence type="ECO:0000256" key="3">
    <source>
        <dbReference type="ARBA" id="ARBA00022475"/>
    </source>
</evidence>
<keyword evidence="9 11" id="KW-0675">Receptor</keyword>
<feature type="transmembrane region" description="Helical" evidence="13">
    <location>
        <begin position="269"/>
        <end position="288"/>
    </location>
</feature>
<dbReference type="PANTHER" id="PTHR24248">
    <property type="entry name" value="ADRENERGIC RECEPTOR-RELATED G-PROTEIN COUPLED RECEPTOR"/>
    <property type="match status" value="1"/>
</dbReference>
<dbReference type="InterPro" id="IPR000276">
    <property type="entry name" value="GPCR_Rhodpsn"/>
</dbReference>
<dbReference type="Pfam" id="PF00001">
    <property type="entry name" value="7tm_1"/>
    <property type="match status" value="1"/>
</dbReference>
<dbReference type="EMBL" id="JABDTM020013589">
    <property type="protein sequence ID" value="KAH0819823.1"/>
    <property type="molecule type" value="Genomic_DNA"/>
</dbReference>
<evidence type="ECO:0000256" key="9">
    <source>
        <dbReference type="ARBA" id="ARBA00023170"/>
    </source>
</evidence>
<evidence type="ECO:0000256" key="5">
    <source>
        <dbReference type="ARBA" id="ARBA00022989"/>
    </source>
</evidence>
<dbReference type="GO" id="GO:0043410">
    <property type="term" value="P:positive regulation of MAPK cascade"/>
    <property type="evidence" value="ECO:0007669"/>
    <property type="project" value="TreeGrafter"/>
</dbReference>
<dbReference type="GO" id="GO:0005886">
    <property type="term" value="C:plasma membrane"/>
    <property type="evidence" value="ECO:0007669"/>
    <property type="project" value="UniProtKB-SubCell"/>
</dbReference>
<evidence type="ECO:0000256" key="11">
    <source>
        <dbReference type="RuleBase" id="RU000688"/>
    </source>
</evidence>
<evidence type="ECO:0000256" key="6">
    <source>
        <dbReference type="ARBA" id="ARBA00023040"/>
    </source>
</evidence>
<feature type="region of interest" description="Disordered" evidence="12">
    <location>
        <begin position="421"/>
        <end position="441"/>
    </location>
</feature>
<dbReference type="InterPro" id="IPR017452">
    <property type="entry name" value="GPCR_Rhodpsn_7TM"/>
</dbReference>
<sequence length="441" mass="50296">MNRVVRTERIWPLLNQKHSDVDTSCFAPHNIITTELMVVSLKLDVTVKGLREFKKMPLSINVDDNDVTKDLDFLQNERTCRKQMIKSQNTTNLCRLHEKWSYGFYEYSSKTHGRKLVAQISQVENTTVRYGELSWVIWDLIAIPMATTSPLDVGETLRITDVHQTNSVEHYISNISNFTSVAASTAAMNGSDFLILPGWELINLTLPEMNWSNSSNPERDAWEQWSSLMQDRAVVVSLLLLFSMTTVFGNMLVILAVVRERYLHTATNYFITSLAVADCLVGLVVMPFSALYEVLEHTWFFGTDWCDIWRSLDVLFSTASILNLCVISLDRYWAITDPITYPMRMTRIRSALLIAAVWVCSSAISFPAIVWWRAVRTEPIPAYKCPFTEHLGYLIFSSTISFYLPLFVMTRYQTSTVGVGGVGTDPTDPPWGYLQDSQPRD</sequence>
<dbReference type="PRINTS" id="PR00237">
    <property type="entry name" value="GPCRRHODOPSN"/>
</dbReference>
<feature type="domain" description="G-protein coupled receptors family 1 profile" evidence="14">
    <location>
        <begin position="249"/>
        <end position="410"/>
    </location>
</feature>
<dbReference type="Proteomes" id="UP000719412">
    <property type="component" value="Unassembled WGS sequence"/>
</dbReference>
<reference evidence="15" key="2">
    <citation type="submission" date="2021-08" db="EMBL/GenBank/DDBJ databases">
        <authorList>
            <person name="Eriksson T."/>
        </authorList>
    </citation>
    <scope>NUCLEOTIDE SEQUENCE</scope>
    <source>
        <strain evidence="15">Stoneville</strain>
        <tissue evidence="15">Whole head</tissue>
    </source>
</reference>
<dbReference type="PROSITE" id="PS50262">
    <property type="entry name" value="G_PROTEIN_RECEP_F1_2"/>
    <property type="match status" value="1"/>
</dbReference>
<keyword evidence="16" id="KW-1185">Reference proteome</keyword>
<name>A0A8J6HT95_TENMO</name>
<keyword evidence="3" id="KW-1003">Cell membrane</keyword>
<dbReference type="Gene3D" id="1.20.1070.10">
    <property type="entry name" value="Rhodopsin 7-helix transmembrane proteins"/>
    <property type="match status" value="1"/>
</dbReference>
<dbReference type="AlphaFoldDB" id="A0A8J6HT95"/>
<keyword evidence="10 11" id="KW-0807">Transducer</keyword>
<dbReference type="PROSITE" id="PS00237">
    <property type="entry name" value="G_PROTEIN_RECEP_F1_1"/>
    <property type="match status" value="1"/>
</dbReference>
<feature type="transmembrane region" description="Helical" evidence="13">
    <location>
        <begin position="391"/>
        <end position="408"/>
    </location>
</feature>
<dbReference type="PANTHER" id="PTHR24248:SF185">
    <property type="entry name" value="DOPAMINE RECEPTOR 2"/>
    <property type="match status" value="1"/>
</dbReference>
<organism evidence="15 16">
    <name type="scientific">Tenebrio molitor</name>
    <name type="common">Yellow mealworm beetle</name>
    <dbReference type="NCBI Taxonomy" id="7067"/>
    <lineage>
        <taxon>Eukaryota</taxon>
        <taxon>Metazoa</taxon>
        <taxon>Ecdysozoa</taxon>
        <taxon>Arthropoda</taxon>
        <taxon>Hexapoda</taxon>
        <taxon>Insecta</taxon>
        <taxon>Pterygota</taxon>
        <taxon>Neoptera</taxon>
        <taxon>Endopterygota</taxon>
        <taxon>Coleoptera</taxon>
        <taxon>Polyphaga</taxon>
        <taxon>Cucujiformia</taxon>
        <taxon>Tenebrionidae</taxon>
        <taxon>Tenebrio</taxon>
    </lineage>
</organism>
<keyword evidence="4 11" id="KW-0812">Transmembrane</keyword>
<dbReference type="GO" id="GO:0004930">
    <property type="term" value="F:G protein-coupled receptor activity"/>
    <property type="evidence" value="ECO:0007669"/>
    <property type="project" value="UniProtKB-KW"/>
</dbReference>
<keyword evidence="8" id="KW-1015">Disulfide bond</keyword>
<comment type="caution">
    <text evidence="15">The sequence shown here is derived from an EMBL/GenBank/DDBJ whole genome shotgun (WGS) entry which is preliminary data.</text>
</comment>
<accession>A0A8J6HT95</accession>
<protein>
    <recommendedName>
        <fullName evidence="14">G-protein coupled receptors family 1 profile domain-containing protein</fullName>
    </recommendedName>
</protein>
<evidence type="ECO:0000256" key="7">
    <source>
        <dbReference type="ARBA" id="ARBA00023136"/>
    </source>
</evidence>
<keyword evidence="5 13" id="KW-1133">Transmembrane helix</keyword>
<dbReference type="SUPFAM" id="SSF81321">
    <property type="entry name" value="Family A G protein-coupled receptor-like"/>
    <property type="match status" value="1"/>
</dbReference>
<dbReference type="FunFam" id="1.20.1070.10:FF:000523">
    <property type="entry name" value="5-hydroxytryptamine receptor 2B"/>
    <property type="match status" value="1"/>
</dbReference>
<dbReference type="GO" id="GO:0071880">
    <property type="term" value="P:adenylate cyclase-activating adrenergic receptor signaling pathway"/>
    <property type="evidence" value="ECO:0007669"/>
    <property type="project" value="TreeGrafter"/>
</dbReference>
<proteinExistence type="inferred from homology"/>
<evidence type="ECO:0000259" key="14">
    <source>
        <dbReference type="PROSITE" id="PS50262"/>
    </source>
</evidence>
<evidence type="ECO:0000256" key="13">
    <source>
        <dbReference type="SAM" id="Phobius"/>
    </source>
</evidence>
<evidence type="ECO:0000313" key="16">
    <source>
        <dbReference type="Proteomes" id="UP000719412"/>
    </source>
</evidence>
<evidence type="ECO:0000256" key="1">
    <source>
        <dbReference type="ARBA" id="ARBA00004651"/>
    </source>
</evidence>
<keyword evidence="7 13" id="KW-0472">Membrane</keyword>
<comment type="subcellular location">
    <subcellularLocation>
        <location evidence="1">Cell membrane</location>
        <topology evidence="1">Multi-pass membrane protein</topology>
    </subcellularLocation>
</comment>
<evidence type="ECO:0000256" key="12">
    <source>
        <dbReference type="SAM" id="MobiDB-lite"/>
    </source>
</evidence>
<evidence type="ECO:0000256" key="4">
    <source>
        <dbReference type="ARBA" id="ARBA00022692"/>
    </source>
</evidence>
<feature type="transmembrane region" description="Helical" evidence="13">
    <location>
        <begin position="350"/>
        <end position="371"/>
    </location>
</feature>
<evidence type="ECO:0000313" key="15">
    <source>
        <dbReference type="EMBL" id="KAH0819823.1"/>
    </source>
</evidence>
<feature type="transmembrane region" description="Helical" evidence="13">
    <location>
        <begin position="234"/>
        <end position="257"/>
    </location>
</feature>
<gene>
    <name evidence="15" type="ORF">GEV33_002968</name>
</gene>
<comment type="similarity">
    <text evidence="2 11">Belongs to the G-protein coupled receptor 1 family.</text>
</comment>
<reference evidence="15" key="1">
    <citation type="journal article" date="2020" name="J Insects Food Feed">
        <title>The yellow mealworm (Tenebrio molitor) genome: a resource for the emerging insects as food and feed industry.</title>
        <authorList>
            <person name="Eriksson T."/>
            <person name="Andere A."/>
            <person name="Kelstrup H."/>
            <person name="Emery V."/>
            <person name="Picard C."/>
        </authorList>
    </citation>
    <scope>NUCLEOTIDE SEQUENCE</scope>
    <source>
        <strain evidence="15">Stoneville</strain>
        <tissue evidence="15">Whole head</tissue>
    </source>
</reference>
<evidence type="ECO:0000256" key="2">
    <source>
        <dbReference type="ARBA" id="ARBA00010663"/>
    </source>
</evidence>
<evidence type="ECO:0000256" key="10">
    <source>
        <dbReference type="ARBA" id="ARBA00023224"/>
    </source>
</evidence>
<feature type="transmembrane region" description="Helical" evidence="13">
    <location>
        <begin position="308"/>
        <end position="329"/>
    </location>
</feature>
<keyword evidence="6 11" id="KW-0297">G-protein coupled receptor</keyword>
<evidence type="ECO:0000256" key="8">
    <source>
        <dbReference type="ARBA" id="ARBA00023157"/>
    </source>
</evidence>